<dbReference type="InterPro" id="IPR005467">
    <property type="entry name" value="His_kinase_dom"/>
</dbReference>
<dbReference type="Gene3D" id="3.30.565.10">
    <property type="entry name" value="Histidine kinase-like ATPase, C-terminal domain"/>
    <property type="match status" value="1"/>
</dbReference>
<evidence type="ECO:0000313" key="6">
    <source>
        <dbReference type="Proteomes" id="UP000003477"/>
    </source>
</evidence>
<evidence type="ECO:0000256" key="3">
    <source>
        <dbReference type="ARBA" id="ARBA00022777"/>
    </source>
</evidence>
<dbReference type="AlphaFoldDB" id="G5IXV4"/>
<evidence type="ECO:0000256" key="1">
    <source>
        <dbReference type="ARBA" id="ARBA00000085"/>
    </source>
</evidence>
<dbReference type="Gene3D" id="3.30.450.40">
    <property type="match status" value="1"/>
</dbReference>
<dbReference type="SMART" id="SM00388">
    <property type="entry name" value="HisKA"/>
    <property type="match status" value="1"/>
</dbReference>
<dbReference type="InterPro" id="IPR036097">
    <property type="entry name" value="HisK_dim/P_sf"/>
</dbReference>
<dbReference type="InterPro" id="IPR036890">
    <property type="entry name" value="HATPase_C_sf"/>
</dbReference>
<dbReference type="SUPFAM" id="SSF47384">
    <property type="entry name" value="Homodimeric domain of signal transducing histidine kinase"/>
    <property type="match status" value="1"/>
</dbReference>
<proteinExistence type="predicted"/>
<keyword evidence="3 5" id="KW-0418">Kinase</keyword>
<evidence type="ECO:0000256" key="2">
    <source>
        <dbReference type="ARBA" id="ARBA00012438"/>
    </source>
</evidence>
<dbReference type="GO" id="GO:0000155">
    <property type="term" value="F:phosphorelay sensor kinase activity"/>
    <property type="evidence" value="ECO:0007669"/>
    <property type="project" value="InterPro"/>
</dbReference>
<dbReference type="PROSITE" id="PS50109">
    <property type="entry name" value="HIS_KIN"/>
    <property type="match status" value="1"/>
</dbReference>
<dbReference type="Pfam" id="PF01590">
    <property type="entry name" value="GAF"/>
    <property type="match status" value="1"/>
</dbReference>
<dbReference type="Gene3D" id="1.10.287.130">
    <property type="match status" value="1"/>
</dbReference>
<protein>
    <recommendedName>
        <fullName evidence="2">histidine kinase</fullName>
        <ecNumber evidence="2">2.7.13.3</ecNumber>
    </recommendedName>
</protein>
<comment type="catalytic activity">
    <reaction evidence="1">
        <text>ATP + protein L-histidine = ADP + protein N-phospho-L-histidine.</text>
        <dbReference type="EC" id="2.7.13.3"/>
    </reaction>
</comment>
<dbReference type="PATRIC" id="fig|423471.3.peg.100"/>
<organism evidence="5 6">
    <name type="scientific">Crocosphaera watsonii WH 0003</name>
    <dbReference type="NCBI Taxonomy" id="423471"/>
    <lineage>
        <taxon>Bacteria</taxon>
        <taxon>Bacillati</taxon>
        <taxon>Cyanobacteriota</taxon>
        <taxon>Cyanophyceae</taxon>
        <taxon>Oscillatoriophycideae</taxon>
        <taxon>Chroococcales</taxon>
        <taxon>Aphanothecaceae</taxon>
        <taxon>Crocosphaera</taxon>
    </lineage>
</organism>
<feature type="domain" description="Histidine kinase" evidence="4">
    <location>
        <begin position="244"/>
        <end position="504"/>
    </location>
</feature>
<name>G5IXV4_CROWT</name>
<dbReference type="Proteomes" id="UP000003477">
    <property type="component" value="Unassembled WGS sequence"/>
</dbReference>
<comment type="caution">
    <text evidence="5">The sequence shown here is derived from an EMBL/GenBank/DDBJ whole genome shotgun (WGS) entry which is preliminary data.</text>
</comment>
<keyword evidence="3 5" id="KW-0808">Transferase</keyword>
<gene>
    <name evidence="5" type="ORF">CWATWH0003_0109</name>
</gene>
<dbReference type="RefSeq" id="WP_007308798.1">
    <property type="nucleotide sequence ID" value="NZ_AESD01000018.1"/>
</dbReference>
<accession>G5IXV4</accession>
<reference evidence="5 6" key="1">
    <citation type="journal article" date="2011" name="Front. Microbiol.">
        <title>Two Strains of Crocosphaera watsonii with Highly Conserved Genomes are Distinguished by Strain-Specific Features.</title>
        <authorList>
            <person name="Bench S.R."/>
            <person name="Ilikchyan I.N."/>
            <person name="Tripp H.J."/>
            <person name="Zehr J.P."/>
        </authorList>
    </citation>
    <scope>NUCLEOTIDE SEQUENCE [LARGE SCALE GENOMIC DNA]</scope>
    <source>
        <strain evidence="5 6">WH 0003</strain>
    </source>
</reference>
<dbReference type="InterPro" id="IPR029016">
    <property type="entry name" value="GAF-like_dom_sf"/>
</dbReference>
<dbReference type="EC" id="2.7.13.3" evidence="2"/>
<dbReference type="SUPFAM" id="SSF55781">
    <property type="entry name" value="GAF domain-like"/>
    <property type="match status" value="1"/>
</dbReference>
<dbReference type="Pfam" id="PF00512">
    <property type="entry name" value="HisKA"/>
    <property type="match status" value="1"/>
</dbReference>
<dbReference type="InterPro" id="IPR003661">
    <property type="entry name" value="HisK_dim/P_dom"/>
</dbReference>
<dbReference type="InterPro" id="IPR003018">
    <property type="entry name" value="GAF"/>
</dbReference>
<evidence type="ECO:0000313" key="5">
    <source>
        <dbReference type="EMBL" id="EHJ15227.1"/>
    </source>
</evidence>
<sequence length="515" mass="57461">MQVQAVNLGVNINPIFNPVNRLFCRLDGLSPAVREQKRANILKQLGLLDTETIPIFDEATQTAARFIETPICLLGVMVQDQFCLKSAVGLSRLGLMNNLASTRKISRQEAFSTYVVDSEQPLVIHDTLQDPIFASSSLVQHYGVRAFLGTPLITAEGQCLGTLAVMDLVPRQFTARDVEFLAITARWCLREFERNHLLKTQSPQENQWLNLMTSNLSAADSHESSSSSASASSINTIKLQLLRQLMEEFRTPLTSVIGMASVLQGEVFGSLSTKQKEYLKIIHSSGQQMNSLVKEILHLGIAQKKDHELQLNPVNIEMLAQNTINSLAELVNQKRQTLRLSVEPGKRIWLLDKEIVRQGLYYLVMSILESGEVGGEVRIHISRRSKTINIAVWVSHPWLGDGLPQVNVHPLLNRNKSAHSHYSLNSLARDKALISTADDYVLSPSYLEELLYAQEENNKPSQNPQELLGLLLSCHLVEDHGGKIVVQGSPEAGYRYVLMLPKIGTDAETQTYPRI</sequence>
<dbReference type="CDD" id="cd00082">
    <property type="entry name" value="HisKA"/>
    <property type="match status" value="1"/>
</dbReference>
<dbReference type="PANTHER" id="PTHR43102">
    <property type="entry name" value="SLR1143 PROTEIN"/>
    <property type="match status" value="1"/>
</dbReference>
<dbReference type="GeneID" id="88764083"/>
<dbReference type="SMART" id="SM00065">
    <property type="entry name" value="GAF"/>
    <property type="match status" value="1"/>
</dbReference>
<evidence type="ECO:0000259" key="4">
    <source>
        <dbReference type="PROSITE" id="PS50109"/>
    </source>
</evidence>
<dbReference type="PANTHER" id="PTHR43102:SF2">
    <property type="entry name" value="GAF DOMAIN-CONTAINING PROTEIN"/>
    <property type="match status" value="1"/>
</dbReference>
<dbReference type="EMBL" id="AESD01000018">
    <property type="protein sequence ID" value="EHJ15227.1"/>
    <property type="molecule type" value="Genomic_DNA"/>
</dbReference>